<dbReference type="AlphaFoldDB" id="A0A6I2KX92"/>
<dbReference type="Proteomes" id="UP000433309">
    <property type="component" value="Unassembled WGS sequence"/>
</dbReference>
<dbReference type="EMBL" id="WKJK01000001">
    <property type="protein sequence ID" value="MRW88836.1"/>
    <property type="molecule type" value="Genomic_DNA"/>
</dbReference>
<evidence type="ECO:0000313" key="2">
    <source>
        <dbReference type="EMBL" id="MRW88836.1"/>
    </source>
</evidence>
<dbReference type="RefSeq" id="WP_154372727.1">
    <property type="nucleotide sequence ID" value="NZ_WKJK01000001.1"/>
</dbReference>
<evidence type="ECO:0000313" key="3">
    <source>
        <dbReference type="Proteomes" id="UP000433309"/>
    </source>
</evidence>
<reference evidence="2 3" key="1">
    <citation type="submission" date="2019-11" db="EMBL/GenBank/DDBJ databases">
        <title>Novel species isolated from a subtropical stream in China.</title>
        <authorList>
            <person name="Lu H."/>
        </authorList>
    </citation>
    <scope>NUCLEOTIDE SEQUENCE [LARGE SCALE GENOMIC DNA]</scope>
    <source>
        <strain evidence="2 3">FT80W</strain>
    </source>
</reference>
<accession>A0A6I2KX92</accession>
<comment type="caution">
    <text evidence="2">The sequence shown here is derived from an EMBL/GenBank/DDBJ whole genome shotgun (WGS) entry which is preliminary data.</text>
</comment>
<gene>
    <name evidence="2" type="ORF">GJ699_02425</name>
</gene>
<organism evidence="2 3">
    <name type="scientific">Duganella guangzhouensis</name>
    <dbReference type="NCBI Taxonomy" id="2666084"/>
    <lineage>
        <taxon>Bacteria</taxon>
        <taxon>Pseudomonadati</taxon>
        <taxon>Pseudomonadota</taxon>
        <taxon>Betaproteobacteria</taxon>
        <taxon>Burkholderiales</taxon>
        <taxon>Oxalobacteraceae</taxon>
        <taxon>Telluria group</taxon>
        <taxon>Duganella</taxon>
    </lineage>
</organism>
<keyword evidence="3" id="KW-1185">Reference proteome</keyword>
<protein>
    <submittedName>
        <fullName evidence="2">Uncharacterized protein</fullName>
    </submittedName>
</protein>
<feature type="compositionally biased region" description="Basic and acidic residues" evidence="1">
    <location>
        <begin position="33"/>
        <end position="47"/>
    </location>
</feature>
<sequence length="47" mass="5478">MTQHQQQAGGTDEPPMDVEPAHVMKREKHHQREHHERLAQEAAEGRK</sequence>
<name>A0A6I2KX92_9BURK</name>
<proteinExistence type="predicted"/>
<evidence type="ECO:0000256" key="1">
    <source>
        <dbReference type="SAM" id="MobiDB-lite"/>
    </source>
</evidence>
<feature type="region of interest" description="Disordered" evidence="1">
    <location>
        <begin position="1"/>
        <end position="47"/>
    </location>
</feature>